<accession>A0A1U7NI78</accession>
<sequence>MNVLEVDVSELSLEDYQTLAGEQDIHFKTIEKELGVEFRTGAGSFRIVSDSDAKNQLALRVLQGCTARIENGLSLDREEVSRLCLMSLKNLPVDEVYEEGAPLLRTKQGKMIFPKTENQKRLCNAFFHNDVIFATGVAGTGKTYLAVAYAVSQLKKNNISKIILTRPAVEAGESLGFLPGDMKEKVDPYLRPLYDALNEMLGAETVARYMEKEVIEIAPLAFMRGRTLNEAVVILDEAQNTTQAQMKMFLTRMGKRCQMIINGDVTQTDLVKKKDSGLIQATSLLRGIDRIHIQVLDESDVVRNPLVQKIIERYAQVE</sequence>
<dbReference type="GO" id="GO:0005829">
    <property type="term" value="C:cytosol"/>
    <property type="evidence" value="ECO:0007669"/>
    <property type="project" value="TreeGrafter"/>
</dbReference>
<dbReference type="Proteomes" id="UP000186341">
    <property type="component" value="Unassembled WGS sequence"/>
</dbReference>
<dbReference type="SUPFAM" id="SSF52540">
    <property type="entry name" value="P-loop containing nucleoside triphosphate hydrolases"/>
    <property type="match status" value="1"/>
</dbReference>
<keyword evidence="3" id="KW-0963">Cytoplasm</keyword>
<protein>
    <recommendedName>
        <fullName evidence="6">PhoH-like protein</fullName>
    </recommendedName>
</protein>
<evidence type="ECO:0000256" key="2">
    <source>
        <dbReference type="ARBA" id="ARBA00010393"/>
    </source>
</evidence>
<dbReference type="RefSeq" id="WP_075818075.1">
    <property type="nucleotide sequence ID" value="NZ_CAJUTZ010000004.1"/>
</dbReference>
<evidence type="ECO:0000256" key="5">
    <source>
        <dbReference type="ARBA" id="ARBA00022840"/>
    </source>
</evidence>
<dbReference type="GeneID" id="82202096"/>
<dbReference type="Pfam" id="PF02562">
    <property type="entry name" value="PhoH"/>
    <property type="match status" value="1"/>
</dbReference>
<comment type="caution">
    <text evidence="8">The sequence shown here is derived from an EMBL/GenBank/DDBJ whole genome shotgun (WGS) entry which is preliminary data.</text>
</comment>
<evidence type="ECO:0000256" key="1">
    <source>
        <dbReference type="ARBA" id="ARBA00004496"/>
    </source>
</evidence>
<dbReference type="AlphaFoldDB" id="A0A1U7NI78"/>
<name>A0A1U7NI78_9FIRM</name>
<dbReference type="GO" id="GO:0005524">
    <property type="term" value="F:ATP binding"/>
    <property type="evidence" value="ECO:0007669"/>
    <property type="project" value="UniProtKB-KW"/>
</dbReference>
<evidence type="ECO:0000313" key="9">
    <source>
        <dbReference type="Proteomes" id="UP000186341"/>
    </source>
</evidence>
<keyword evidence="5" id="KW-0067">ATP-binding</keyword>
<reference evidence="8 9" key="1">
    <citation type="submission" date="2016-11" db="EMBL/GenBank/DDBJ databases">
        <title>Description of two novel members of the family Erysipelotrichaceae: Ileibacterium lipovorans gen. nov., sp. nov. and Dubosiella newyorkensis, gen. nov., sp. nov.</title>
        <authorList>
            <person name="Cox L.M."/>
            <person name="Sohn J."/>
            <person name="Tyrrell K.L."/>
            <person name="Citron D.M."/>
            <person name="Lawson P.A."/>
            <person name="Patel N.B."/>
            <person name="Iizumi T."/>
            <person name="Perez-Perez G.I."/>
            <person name="Goldstein E.J."/>
            <person name="Blaser M.J."/>
        </authorList>
    </citation>
    <scope>NUCLEOTIDE SEQUENCE [LARGE SCALE GENOMIC DNA]</scope>
    <source>
        <strain evidence="8 9">NYU-BL-A3</strain>
    </source>
</reference>
<gene>
    <name evidence="8" type="ORF">BO222_02440</name>
</gene>
<evidence type="ECO:0000256" key="6">
    <source>
        <dbReference type="ARBA" id="ARBA00039970"/>
    </source>
</evidence>
<dbReference type="InterPro" id="IPR027417">
    <property type="entry name" value="P-loop_NTPase"/>
</dbReference>
<evidence type="ECO:0000256" key="4">
    <source>
        <dbReference type="ARBA" id="ARBA00022741"/>
    </source>
</evidence>
<dbReference type="EMBL" id="MPJW01000070">
    <property type="protein sequence ID" value="OLU41964.1"/>
    <property type="molecule type" value="Genomic_DNA"/>
</dbReference>
<evidence type="ECO:0000313" key="8">
    <source>
        <dbReference type="EMBL" id="OLU41964.1"/>
    </source>
</evidence>
<keyword evidence="4" id="KW-0547">Nucleotide-binding</keyword>
<dbReference type="PANTHER" id="PTHR30473:SF1">
    <property type="entry name" value="PHOH-LIKE PROTEIN"/>
    <property type="match status" value="1"/>
</dbReference>
<dbReference type="InterPro" id="IPR003714">
    <property type="entry name" value="PhoH"/>
</dbReference>
<dbReference type="Gene3D" id="3.40.50.300">
    <property type="entry name" value="P-loop containing nucleotide triphosphate hydrolases"/>
    <property type="match status" value="1"/>
</dbReference>
<dbReference type="PANTHER" id="PTHR30473">
    <property type="entry name" value="PROTEIN PHOH"/>
    <property type="match status" value="1"/>
</dbReference>
<keyword evidence="9" id="KW-1185">Reference proteome</keyword>
<dbReference type="InterPro" id="IPR051451">
    <property type="entry name" value="PhoH2-like"/>
</dbReference>
<proteinExistence type="inferred from homology"/>
<feature type="domain" description="PhoH-like protein" evidence="7">
    <location>
        <begin position="112"/>
        <end position="314"/>
    </location>
</feature>
<evidence type="ECO:0000259" key="7">
    <source>
        <dbReference type="Pfam" id="PF02562"/>
    </source>
</evidence>
<evidence type="ECO:0000256" key="3">
    <source>
        <dbReference type="ARBA" id="ARBA00022490"/>
    </source>
</evidence>
<dbReference type="OrthoDB" id="9773137at2"/>
<organism evidence="8 9">
    <name type="scientific">Ileibacterium valens</name>
    <dbReference type="NCBI Taxonomy" id="1862668"/>
    <lineage>
        <taxon>Bacteria</taxon>
        <taxon>Bacillati</taxon>
        <taxon>Bacillota</taxon>
        <taxon>Erysipelotrichia</taxon>
        <taxon>Erysipelotrichales</taxon>
        <taxon>Erysipelotrichaceae</taxon>
        <taxon>Ileibacterium</taxon>
    </lineage>
</organism>
<comment type="similarity">
    <text evidence="2">Belongs to the PhoH family.</text>
</comment>
<comment type="subcellular location">
    <subcellularLocation>
        <location evidence="1">Cytoplasm</location>
    </subcellularLocation>
</comment>
<dbReference type="FunFam" id="3.40.50.300:FF:000013">
    <property type="entry name" value="PhoH family ATPase"/>
    <property type="match status" value="1"/>
</dbReference>